<evidence type="ECO:0000313" key="3">
    <source>
        <dbReference type="EMBL" id="AXK81479.1"/>
    </source>
</evidence>
<dbReference type="KEGG" id="ptaw:DW352_13750"/>
<organism evidence="3 4">
    <name type="scientific">Pseudolabrys taiwanensis</name>
    <dbReference type="NCBI Taxonomy" id="331696"/>
    <lineage>
        <taxon>Bacteria</taxon>
        <taxon>Pseudomonadati</taxon>
        <taxon>Pseudomonadota</taxon>
        <taxon>Alphaproteobacteria</taxon>
        <taxon>Hyphomicrobiales</taxon>
        <taxon>Xanthobacteraceae</taxon>
        <taxon>Pseudolabrys</taxon>
    </lineage>
</organism>
<keyword evidence="1" id="KW-1133">Transmembrane helix</keyword>
<feature type="transmembrane region" description="Helical" evidence="1">
    <location>
        <begin position="171"/>
        <end position="188"/>
    </location>
</feature>
<dbReference type="Pfam" id="PF01970">
    <property type="entry name" value="TctA"/>
    <property type="match status" value="1"/>
</dbReference>
<sequence>MIGTALTDLWYGFGVALEPHNIVWCFVGVLVGNMVGVLPGMGPLATISILLPLTFGIKPVGAILMLAGVMYGAQYGGAICSILLNLPCHPPHAVTCLDGFPMTKQGRGGAALGATVFASFVGASWGITEMIFLAPVLVRVAMEFGPAEICSLMLLGLLAGSTLARGSPLKGVAMTVLGLMLGIVGTDIETGAERFTFGMTHLDDGIELIALALGLFGIGEFMNSVNQVSTVNAKYAKVGLKDMRPSKEEMKRTIAPMFRGTLIGSLCSLIPGTGPTIASFVAYATEKKISKTPEKFGTGMIEGVVCPEASTHSSVQGDFIPTMSLGIPGDAVMALLLGALMIQGIVPGPQLIKEHPDIFWGLVASFWIGNIMLVILNVPLIGVWVKLLTIPYKYLYSSAMFFVCIGVYAANNDMFQVGETAVIGALGYVLLRLGFHPAPILLGFVLGPRFEENFRRAMLISRGDLGVFVERPISAVFVFLCVLLIGLQIYVRIRGPKKPLVPVLETQGAE</sequence>
<evidence type="ECO:0000256" key="1">
    <source>
        <dbReference type="SAM" id="Phobius"/>
    </source>
</evidence>
<dbReference type="Proteomes" id="UP000254889">
    <property type="component" value="Chromosome"/>
</dbReference>
<dbReference type="OrthoDB" id="7323395at2"/>
<feature type="transmembrane region" description="Helical" evidence="1">
    <location>
        <begin position="47"/>
        <end position="73"/>
    </location>
</feature>
<keyword evidence="1" id="KW-0472">Membrane</keyword>
<accession>A0A345ZX32</accession>
<dbReference type="InterPro" id="IPR002823">
    <property type="entry name" value="DUF112_TM"/>
</dbReference>
<keyword evidence="4" id="KW-1185">Reference proteome</keyword>
<dbReference type="PANTHER" id="PTHR35342">
    <property type="entry name" value="TRICARBOXYLIC TRANSPORT PROTEIN"/>
    <property type="match status" value="1"/>
</dbReference>
<feature type="transmembrane region" description="Helical" evidence="1">
    <location>
        <begin position="358"/>
        <end position="382"/>
    </location>
</feature>
<feature type="transmembrane region" description="Helical" evidence="1">
    <location>
        <begin position="422"/>
        <end position="447"/>
    </location>
</feature>
<feature type="transmembrane region" description="Helical" evidence="1">
    <location>
        <begin position="468"/>
        <end position="491"/>
    </location>
</feature>
<proteinExistence type="predicted"/>
<gene>
    <name evidence="3" type="ORF">DW352_13750</name>
</gene>
<keyword evidence="1" id="KW-0812">Transmembrane</keyword>
<feature type="domain" description="DUF112" evidence="2">
    <location>
        <begin position="22"/>
        <end position="442"/>
    </location>
</feature>
<dbReference type="PANTHER" id="PTHR35342:SF5">
    <property type="entry name" value="TRICARBOXYLIC TRANSPORT PROTEIN"/>
    <property type="match status" value="1"/>
</dbReference>
<feature type="transmembrane region" description="Helical" evidence="1">
    <location>
        <begin position="394"/>
        <end position="410"/>
    </location>
</feature>
<feature type="transmembrane region" description="Helical" evidence="1">
    <location>
        <begin position="110"/>
        <end position="138"/>
    </location>
</feature>
<name>A0A345ZX32_9HYPH</name>
<dbReference type="AlphaFoldDB" id="A0A345ZX32"/>
<protein>
    <submittedName>
        <fullName evidence="3">Tripartite tricarboxylate transporter permease</fullName>
    </submittedName>
</protein>
<evidence type="ECO:0000313" key="4">
    <source>
        <dbReference type="Proteomes" id="UP000254889"/>
    </source>
</evidence>
<dbReference type="RefSeq" id="WP_115691858.1">
    <property type="nucleotide sequence ID" value="NZ_CP031417.1"/>
</dbReference>
<feature type="transmembrane region" description="Helical" evidence="1">
    <location>
        <begin position="144"/>
        <end position="164"/>
    </location>
</feature>
<evidence type="ECO:0000259" key="2">
    <source>
        <dbReference type="Pfam" id="PF01970"/>
    </source>
</evidence>
<feature type="transmembrane region" description="Helical" evidence="1">
    <location>
        <begin position="208"/>
        <end position="225"/>
    </location>
</feature>
<reference evidence="3 4" key="1">
    <citation type="submission" date="2018-07" db="EMBL/GenBank/DDBJ databases">
        <authorList>
            <person name="Quirk P.G."/>
            <person name="Krulwich T.A."/>
        </authorList>
    </citation>
    <scope>NUCLEOTIDE SEQUENCE [LARGE SCALE GENOMIC DNA]</scope>
    <source>
        <strain evidence="3 4">CC-BB4</strain>
    </source>
</reference>
<dbReference type="EMBL" id="CP031417">
    <property type="protein sequence ID" value="AXK81479.1"/>
    <property type="molecule type" value="Genomic_DNA"/>
</dbReference>